<dbReference type="RefSeq" id="WP_249861528.1">
    <property type="nucleotide sequence ID" value="NZ_CP027059.1"/>
</dbReference>
<evidence type="ECO:0000256" key="1">
    <source>
        <dbReference type="ARBA" id="ARBA00022487"/>
    </source>
</evidence>
<evidence type="ECO:0000256" key="2">
    <source>
        <dbReference type="ARBA" id="ARBA00022729"/>
    </source>
</evidence>
<keyword evidence="2" id="KW-0732">Signal</keyword>
<dbReference type="Proteomes" id="UP001057134">
    <property type="component" value="Chromosome"/>
</dbReference>
<protein>
    <recommendedName>
        <fullName evidence="4">4-O-methyl-glucuronoyl methylesterase-like domain-containing protein</fullName>
    </recommendedName>
</protein>
<name>A0ABY4RUK0_9BACL</name>
<dbReference type="SUPFAM" id="SSF53474">
    <property type="entry name" value="alpha/beta-Hydrolases"/>
    <property type="match status" value="1"/>
</dbReference>
<keyword evidence="3" id="KW-0378">Hydrolase</keyword>
<gene>
    <name evidence="5" type="ORF">SK3146_05242</name>
</gene>
<organism evidence="5 6">
    <name type="scientific">Paenibacillus konkukensis</name>
    <dbReference type="NCBI Taxonomy" id="2020716"/>
    <lineage>
        <taxon>Bacteria</taxon>
        <taxon>Bacillati</taxon>
        <taxon>Bacillota</taxon>
        <taxon>Bacilli</taxon>
        <taxon>Bacillales</taxon>
        <taxon>Paenibacillaceae</taxon>
        <taxon>Paenibacillus</taxon>
    </lineage>
</organism>
<evidence type="ECO:0000259" key="4">
    <source>
        <dbReference type="Pfam" id="PF22244"/>
    </source>
</evidence>
<reference evidence="5" key="2">
    <citation type="journal article" date="2021" name="J Anim Sci Technol">
        <title>Complete genome sequence of Paenibacillus konkukensis sp. nov. SK3146 as a potential probiotic strain.</title>
        <authorList>
            <person name="Jung H.I."/>
            <person name="Park S."/>
            <person name="Niu K.M."/>
            <person name="Lee S.W."/>
            <person name="Kothari D."/>
            <person name="Yi K.J."/>
            <person name="Kim S.K."/>
        </authorList>
    </citation>
    <scope>NUCLEOTIDE SEQUENCE</scope>
    <source>
        <strain evidence="5">SK3146</strain>
    </source>
</reference>
<sequence length="372" mass="41847">MNYRLPDKPILPDPLIGNRGEQIVSPKQWREQRRSEIVELFRQHVYGRCPIGRPRSQSFEVADQSGGWMNGTAVRKKINIRFDGPGGTGVIHLYLFVPITEGKKVPAFLLICNREQENMDPDRKVQSPFWPAEDIVSRGYAAAVFHVQDADPDFDDGFRNGVHGIWEAAEAPRPADAWGTIGAWAWGASRVMDYFEADPDIDEARVAVVGHSRGGKTALWCGAQDERFALVVSNDSGCTGAAITRGKQGETVQDINQRFPHWFCENYKGFNGREHDLPVDQHMLLALIAPRLLYVASATEDIWADPASEFLACMHANPVYKLLGFLGFEAEGSPLPEVPIHEGRIGYHLRTGKHDLTRYDWNCFMDFADRHM</sequence>
<accession>A0ABY4RUK0</accession>
<evidence type="ECO:0000313" key="5">
    <source>
        <dbReference type="EMBL" id="UQZ85950.1"/>
    </source>
</evidence>
<evidence type="ECO:0000256" key="3">
    <source>
        <dbReference type="ARBA" id="ARBA00022801"/>
    </source>
</evidence>
<dbReference type="InterPro" id="IPR054579">
    <property type="entry name" value="GCE-like_dom"/>
</dbReference>
<proteinExistence type="predicted"/>
<dbReference type="InterPro" id="IPR029058">
    <property type="entry name" value="AB_hydrolase_fold"/>
</dbReference>
<dbReference type="Gene3D" id="3.40.50.1820">
    <property type="entry name" value="alpha/beta hydrolase"/>
    <property type="match status" value="1"/>
</dbReference>
<keyword evidence="1" id="KW-0719">Serine esterase</keyword>
<dbReference type="EMBL" id="CP027059">
    <property type="protein sequence ID" value="UQZ85950.1"/>
    <property type="molecule type" value="Genomic_DNA"/>
</dbReference>
<evidence type="ECO:0000313" key="6">
    <source>
        <dbReference type="Proteomes" id="UP001057134"/>
    </source>
</evidence>
<feature type="domain" description="4-O-methyl-glucuronoyl methylesterase-like" evidence="4">
    <location>
        <begin position="178"/>
        <end position="324"/>
    </location>
</feature>
<dbReference type="Pfam" id="PF22244">
    <property type="entry name" value="GCE_fung"/>
    <property type="match status" value="1"/>
</dbReference>
<keyword evidence="6" id="KW-1185">Reference proteome</keyword>
<reference evidence="5" key="1">
    <citation type="submission" date="2018-02" db="EMBL/GenBank/DDBJ databases">
        <authorList>
            <person name="Kim S.-K."/>
            <person name="Jung H.-I."/>
            <person name="Lee S.-W."/>
        </authorList>
    </citation>
    <scope>NUCLEOTIDE SEQUENCE</scope>
    <source>
        <strain evidence="5">SK3146</strain>
    </source>
</reference>